<organism evidence="1 2">
    <name type="scientific">Pectobacterium betavasculorum</name>
    <dbReference type="NCBI Taxonomy" id="55207"/>
    <lineage>
        <taxon>Bacteria</taxon>
        <taxon>Pseudomonadati</taxon>
        <taxon>Pseudomonadota</taxon>
        <taxon>Gammaproteobacteria</taxon>
        <taxon>Enterobacterales</taxon>
        <taxon>Pectobacteriaceae</taxon>
        <taxon>Pectobacterium</taxon>
    </lineage>
</organism>
<evidence type="ECO:0000313" key="1">
    <source>
        <dbReference type="EMBL" id="KFX20274.1"/>
    </source>
</evidence>
<accession>A0ABR4UZJ5</accession>
<dbReference type="Proteomes" id="UP000032869">
    <property type="component" value="Unassembled WGS sequence"/>
</dbReference>
<gene>
    <name evidence="1" type="ORF">JV35_09180</name>
</gene>
<protein>
    <recommendedName>
        <fullName evidence="3">Phage protein</fullName>
    </recommendedName>
</protein>
<reference evidence="1 2" key="1">
    <citation type="submission" date="2014-08" db="EMBL/GenBank/DDBJ databases">
        <title>Genome sequences of NCPPB Pectobacterium isolates.</title>
        <authorList>
            <person name="Glover R.H."/>
            <person name="Sapp M."/>
            <person name="Elphinstone J."/>
        </authorList>
    </citation>
    <scope>NUCLEOTIDE SEQUENCE [LARGE SCALE GENOMIC DNA]</scope>
    <source>
        <strain evidence="1 2">NCPPB 2793</strain>
    </source>
</reference>
<evidence type="ECO:0008006" key="3">
    <source>
        <dbReference type="Google" id="ProtNLM"/>
    </source>
</evidence>
<dbReference type="EMBL" id="JQHL01000003">
    <property type="protein sequence ID" value="KFX20274.1"/>
    <property type="molecule type" value="Genomic_DNA"/>
</dbReference>
<evidence type="ECO:0000313" key="2">
    <source>
        <dbReference type="Proteomes" id="UP000032869"/>
    </source>
</evidence>
<sequence length="228" mass="24878">MAGQLDEAAKQILGTLLADFTDRGLTAKDLKDRYEGPQIVAVATAVCNIDDITQVDFDVAFSELEKGNLIRTGPMESYKNRPGDSMYIIASFSKREYVYLTEEGYKAARRTPNRPQRVNRVVNHVHISGGQFSNLQLAAGEQIQQTMSVTTGTDSEIIAQLISILESQGVQIGDEQRNDIESAVSEANDGNAGSAKKLLMKACGSAWENIQQIAWPIIGELVKKSVGL</sequence>
<proteinExistence type="predicted"/>
<dbReference type="RefSeq" id="WP_039303135.1">
    <property type="nucleotide sequence ID" value="NZ_JQHL01000003.1"/>
</dbReference>
<name>A0ABR4UZJ5_9GAMM</name>
<comment type="caution">
    <text evidence="1">The sequence shown here is derived from an EMBL/GenBank/DDBJ whole genome shotgun (WGS) entry which is preliminary data.</text>
</comment>
<keyword evidence="2" id="KW-1185">Reference proteome</keyword>